<keyword evidence="4" id="KW-1185">Reference proteome</keyword>
<comment type="caution">
    <text evidence="3">The sequence shown here is derived from an EMBL/GenBank/DDBJ whole genome shotgun (WGS) entry which is preliminary data.</text>
</comment>
<accession>A0AAD9J3B1</accession>
<dbReference type="AlphaFoldDB" id="A0AAD9J3B1"/>
<dbReference type="InterPro" id="IPR012816">
    <property type="entry name" value="NADAR"/>
</dbReference>
<keyword evidence="1" id="KW-1133">Transmembrane helix</keyword>
<keyword evidence="1" id="KW-0812">Transmembrane</keyword>
<dbReference type="Proteomes" id="UP001208570">
    <property type="component" value="Unassembled WGS sequence"/>
</dbReference>
<evidence type="ECO:0000259" key="2">
    <source>
        <dbReference type="Pfam" id="PF08719"/>
    </source>
</evidence>
<keyword evidence="1" id="KW-0472">Membrane</keyword>
<proteinExistence type="predicted"/>
<reference evidence="3" key="1">
    <citation type="journal article" date="2023" name="Mol. Biol. Evol.">
        <title>Third-Generation Sequencing Reveals the Adaptive Role of the Epigenome in Three Deep-Sea Polychaetes.</title>
        <authorList>
            <person name="Perez M."/>
            <person name="Aroh O."/>
            <person name="Sun Y."/>
            <person name="Lan Y."/>
            <person name="Juniper S.K."/>
            <person name="Young C.R."/>
            <person name="Angers B."/>
            <person name="Qian P.Y."/>
        </authorList>
    </citation>
    <scope>NUCLEOTIDE SEQUENCE</scope>
    <source>
        <strain evidence="3">P08H-3</strain>
    </source>
</reference>
<sequence length="176" mass="18973">MGATNIAGRVIVGAAASKAPFHPPIFMIAGYGMGAAATSISVLCNSFTLLAIYCGFFGLVFVEQYLQSSKAQVIGEDFIAKRIMATNDLVRQKCFGSNAKGNIAAWRDVAKQVVQRAVKGKFMQGDTIHRYLRTTGSKRLVEASTDPPGELDCFSEILTAQTKLIGKDPTGWLKFS</sequence>
<dbReference type="Pfam" id="PF08719">
    <property type="entry name" value="NADAR"/>
    <property type="match status" value="1"/>
</dbReference>
<evidence type="ECO:0000313" key="3">
    <source>
        <dbReference type="EMBL" id="KAK2145288.1"/>
    </source>
</evidence>
<gene>
    <name evidence="3" type="ORF">LSH36_690g04035</name>
</gene>
<dbReference type="CDD" id="cd15457">
    <property type="entry name" value="NADAR"/>
    <property type="match status" value="1"/>
</dbReference>
<evidence type="ECO:0000256" key="1">
    <source>
        <dbReference type="SAM" id="Phobius"/>
    </source>
</evidence>
<protein>
    <recommendedName>
        <fullName evidence="2">NADAR domain-containing protein</fullName>
    </recommendedName>
</protein>
<feature type="domain" description="NADAR" evidence="2">
    <location>
        <begin position="62"/>
        <end position="145"/>
    </location>
</feature>
<evidence type="ECO:0000313" key="4">
    <source>
        <dbReference type="Proteomes" id="UP001208570"/>
    </source>
</evidence>
<organism evidence="3 4">
    <name type="scientific">Paralvinella palmiformis</name>
    <dbReference type="NCBI Taxonomy" id="53620"/>
    <lineage>
        <taxon>Eukaryota</taxon>
        <taxon>Metazoa</taxon>
        <taxon>Spiralia</taxon>
        <taxon>Lophotrochozoa</taxon>
        <taxon>Annelida</taxon>
        <taxon>Polychaeta</taxon>
        <taxon>Sedentaria</taxon>
        <taxon>Canalipalpata</taxon>
        <taxon>Terebellida</taxon>
        <taxon>Terebelliformia</taxon>
        <taxon>Alvinellidae</taxon>
        <taxon>Paralvinella</taxon>
    </lineage>
</organism>
<dbReference type="SUPFAM" id="SSF143990">
    <property type="entry name" value="YbiA-like"/>
    <property type="match status" value="1"/>
</dbReference>
<dbReference type="InterPro" id="IPR037238">
    <property type="entry name" value="YbiA-like_sf"/>
</dbReference>
<feature type="transmembrane region" description="Helical" evidence="1">
    <location>
        <begin position="40"/>
        <end position="62"/>
    </location>
</feature>
<name>A0AAD9J3B1_9ANNE</name>
<dbReference type="EMBL" id="JAODUP010000690">
    <property type="protein sequence ID" value="KAK2145288.1"/>
    <property type="molecule type" value="Genomic_DNA"/>
</dbReference>
<dbReference type="Gene3D" id="1.10.357.40">
    <property type="entry name" value="YbiA-like"/>
    <property type="match status" value="1"/>
</dbReference>